<evidence type="ECO:0000259" key="11">
    <source>
        <dbReference type="Pfam" id="PF21226"/>
    </source>
</evidence>
<evidence type="ECO:0000313" key="12">
    <source>
        <dbReference type="EMBL" id="AGL02728.1"/>
    </source>
</evidence>
<feature type="domain" description="MalQ N-terminal beta-sandwich" evidence="11">
    <location>
        <begin position="70"/>
        <end position="165"/>
    </location>
</feature>
<gene>
    <name evidence="12" type="ORF">Desgi_3384</name>
</gene>
<comment type="similarity">
    <text evidence="2 10">Belongs to the disproportionating enzyme family.</text>
</comment>
<comment type="catalytic activity">
    <reaction evidence="1 10">
        <text>Transfers a segment of a (1-&gt;4)-alpha-D-glucan to a new position in an acceptor, which may be glucose or a (1-&gt;4)-alpha-D-glucan.</text>
        <dbReference type="EC" id="2.4.1.25"/>
    </reaction>
</comment>
<evidence type="ECO:0000256" key="7">
    <source>
        <dbReference type="ARBA" id="ARBA00023277"/>
    </source>
</evidence>
<evidence type="ECO:0000256" key="6">
    <source>
        <dbReference type="ARBA" id="ARBA00022679"/>
    </source>
</evidence>
<keyword evidence="7 10" id="KW-0119">Carbohydrate metabolism</keyword>
<dbReference type="InterPro" id="IPR048458">
    <property type="entry name" value="MalQ_N"/>
</dbReference>
<proteinExistence type="inferred from homology"/>
<dbReference type="eggNOG" id="COG1640">
    <property type="taxonomic scope" value="Bacteria"/>
</dbReference>
<dbReference type="Pfam" id="PF21226">
    <property type="entry name" value="MalQ_N"/>
    <property type="match status" value="1"/>
</dbReference>
<dbReference type="RefSeq" id="WP_006523389.1">
    <property type="nucleotide sequence ID" value="NC_021184.1"/>
</dbReference>
<dbReference type="STRING" id="767817.Desgi_3384"/>
<evidence type="ECO:0000256" key="8">
    <source>
        <dbReference type="ARBA" id="ARBA00031423"/>
    </source>
</evidence>
<keyword evidence="5 10" id="KW-0328">Glycosyltransferase</keyword>
<evidence type="ECO:0000256" key="3">
    <source>
        <dbReference type="ARBA" id="ARBA00012560"/>
    </source>
</evidence>
<dbReference type="EMBL" id="CP003273">
    <property type="protein sequence ID" value="AGL02728.1"/>
    <property type="molecule type" value="Genomic_DNA"/>
</dbReference>
<dbReference type="Proteomes" id="UP000013520">
    <property type="component" value="Chromosome"/>
</dbReference>
<organism evidence="12 13">
    <name type="scientific">Desulfoscipio gibsoniae DSM 7213</name>
    <dbReference type="NCBI Taxonomy" id="767817"/>
    <lineage>
        <taxon>Bacteria</taxon>
        <taxon>Bacillati</taxon>
        <taxon>Bacillota</taxon>
        <taxon>Clostridia</taxon>
        <taxon>Eubacteriales</taxon>
        <taxon>Desulfallaceae</taxon>
        <taxon>Desulfoscipio</taxon>
    </lineage>
</organism>
<dbReference type="GO" id="GO:0005975">
    <property type="term" value="P:carbohydrate metabolic process"/>
    <property type="evidence" value="ECO:0007669"/>
    <property type="project" value="InterPro"/>
</dbReference>
<keyword evidence="6 10" id="KW-0808">Transferase</keyword>
<evidence type="ECO:0000256" key="2">
    <source>
        <dbReference type="ARBA" id="ARBA00005684"/>
    </source>
</evidence>
<dbReference type="Pfam" id="PF02446">
    <property type="entry name" value="Glyco_hydro_77"/>
    <property type="match status" value="1"/>
</dbReference>
<dbReference type="GO" id="GO:0004134">
    <property type="term" value="F:4-alpha-glucanotransferase activity"/>
    <property type="evidence" value="ECO:0007669"/>
    <property type="project" value="UniProtKB-EC"/>
</dbReference>
<dbReference type="InterPro" id="IPR003385">
    <property type="entry name" value="Glyco_hydro_77"/>
</dbReference>
<dbReference type="KEGG" id="dgi:Desgi_3384"/>
<dbReference type="PANTHER" id="PTHR32438">
    <property type="entry name" value="4-ALPHA-GLUCANOTRANSFERASE DPE1, CHLOROPLASTIC/AMYLOPLASTIC"/>
    <property type="match status" value="1"/>
</dbReference>
<dbReference type="PANTHER" id="PTHR32438:SF5">
    <property type="entry name" value="4-ALPHA-GLUCANOTRANSFERASE DPE1, CHLOROPLASTIC_AMYLOPLASTIC"/>
    <property type="match status" value="1"/>
</dbReference>
<keyword evidence="13" id="KW-1185">Reference proteome</keyword>
<evidence type="ECO:0000313" key="13">
    <source>
        <dbReference type="Proteomes" id="UP000013520"/>
    </source>
</evidence>
<evidence type="ECO:0000256" key="5">
    <source>
        <dbReference type="ARBA" id="ARBA00022676"/>
    </source>
</evidence>
<dbReference type="NCBIfam" id="TIGR00217">
    <property type="entry name" value="malQ"/>
    <property type="match status" value="1"/>
</dbReference>
<evidence type="ECO:0000256" key="4">
    <source>
        <dbReference type="ARBA" id="ARBA00020295"/>
    </source>
</evidence>
<protein>
    <recommendedName>
        <fullName evidence="4 10">4-alpha-glucanotransferase</fullName>
        <ecNumber evidence="3 10">2.4.1.25</ecNumber>
    </recommendedName>
    <alternativeName>
        <fullName evidence="8 10">Amylomaltase</fullName>
    </alternativeName>
    <alternativeName>
        <fullName evidence="9 10">Disproportionating enzyme</fullName>
    </alternativeName>
</protein>
<evidence type="ECO:0000256" key="10">
    <source>
        <dbReference type="RuleBase" id="RU361207"/>
    </source>
</evidence>
<dbReference type="HOGENOM" id="CLU_022072_1_1_9"/>
<evidence type="ECO:0000256" key="1">
    <source>
        <dbReference type="ARBA" id="ARBA00000439"/>
    </source>
</evidence>
<dbReference type="InterPro" id="IPR017853">
    <property type="entry name" value="GH"/>
</dbReference>
<dbReference type="EC" id="2.4.1.25" evidence="3 10"/>
<accession>R4KHN3</accession>
<dbReference type="SUPFAM" id="SSF51445">
    <property type="entry name" value="(Trans)glycosidases"/>
    <property type="match status" value="1"/>
</dbReference>
<evidence type="ECO:0000256" key="9">
    <source>
        <dbReference type="ARBA" id="ARBA00031501"/>
    </source>
</evidence>
<dbReference type="OrthoDB" id="9811841at2"/>
<sequence length="684" mass="78268">MDWQNDALRELAQIYGLQTTYRDAGGQRRQVSEQALLATLQALGAPLAGPDDVPDALRQSHLEQWQRCCEPVTVAWEGQPVHIELRLPANLSNSRVNCRLKIERGTTKEWTFDLAQLPPVAGTTIESVDYQVKQLPLPGKMPQGYHQCFITMPGFKCQSMIIAAPPKAYLPPDETTKRLWGVFMPLYALRSKHSWAAGDINDLEQLLRWTQGLGGNTVGTLPLLAAFLDEPFSPSPYSPASRLFWNEFYLNLNAIPELKLCQPARDLLKSQALQKEIAALHNAPLVDYRWGMAVKRQILELLARYCSGTPGREAALQSWISANPAARDYARFRATMEKQHAIWSRWPQRMYNGVLQAGNYAPSTERYHLYVQWLAHEQIDALSKQARKRGPGLYLDLPLGVHRAGYEVWRERKAFAREADCGAPPDQLNTAGQNWEFPPLHPEGIRQQGYRYYIATLRHHMQHAGILRLDHVMGLHRLFWIPRGLAARDGVYVKYRAEEFYAILALESHRHQTLLVGEDLGTVSPHVRASMDRHKIYRMHILPFEIRQIPSQGPHPPPARSLAALNTHDMPPFAAYWSQEDRRNRLGISRFLFRKGWLAAPTSNQRKVFKGCLKHLAASRARVLLVNMEDLWLETAPQNIPGTTQEYPNWRRKARRDIEEFTRLPGVLKLLQEINRLRKGRVLK</sequence>
<dbReference type="AlphaFoldDB" id="R4KHN3"/>
<reference evidence="12 13" key="1">
    <citation type="submission" date="2012-01" db="EMBL/GenBank/DDBJ databases">
        <title>Complete sequence of Desulfotomaculum gibsoniae DSM 7213.</title>
        <authorList>
            <consortium name="US DOE Joint Genome Institute"/>
            <person name="Lucas S."/>
            <person name="Han J."/>
            <person name="Lapidus A."/>
            <person name="Cheng J.-F."/>
            <person name="Goodwin L."/>
            <person name="Pitluck S."/>
            <person name="Peters L."/>
            <person name="Ovchinnikova G."/>
            <person name="Teshima H."/>
            <person name="Detter J.C."/>
            <person name="Han C."/>
            <person name="Tapia R."/>
            <person name="Land M."/>
            <person name="Hauser L."/>
            <person name="Kyrpides N."/>
            <person name="Ivanova N."/>
            <person name="Pagani I."/>
            <person name="Parshina S."/>
            <person name="Plugge C."/>
            <person name="Muyzer G."/>
            <person name="Kuever J."/>
            <person name="Ivanova A."/>
            <person name="Nazina T."/>
            <person name="Klenk H.-P."/>
            <person name="Brambilla E."/>
            <person name="Spring S."/>
            <person name="Stams A.F."/>
            <person name="Woyke T."/>
        </authorList>
    </citation>
    <scope>NUCLEOTIDE SEQUENCE [LARGE SCALE GENOMIC DNA]</scope>
    <source>
        <strain evidence="12 13">DSM 7213</strain>
    </source>
</reference>
<dbReference type="Gene3D" id="3.20.20.80">
    <property type="entry name" value="Glycosidases"/>
    <property type="match status" value="1"/>
</dbReference>
<name>R4KHN3_9FIRM</name>